<dbReference type="Pfam" id="PF08651">
    <property type="entry name" value="DASH_Duo1"/>
    <property type="match status" value="1"/>
</dbReference>
<protein>
    <recommendedName>
        <fullName evidence="17">DASH complex subunit DUO1</fullName>
    </recommendedName>
    <alternativeName>
        <fullName evidence="18">Outer kinetochore protein DUO1</fullName>
    </alternativeName>
</protein>
<feature type="compositionally biased region" description="Gly residues" evidence="19">
    <location>
        <begin position="216"/>
        <end position="226"/>
    </location>
</feature>
<feature type="region of interest" description="Disordered" evidence="19">
    <location>
        <begin position="1"/>
        <end position="48"/>
    </location>
</feature>
<feature type="region of interest" description="Disordered" evidence="19">
    <location>
        <begin position="136"/>
        <end position="235"/>
    </location>
</feature>
<evidence type="ECO:0000256" key="19">
    <source>
        <dbReference type="SAM" id="MobiDB-lite"/>
    </source>
</evidence>
<name>A0ABR0S6Q0_9HYPO</name>
<keyword evidence="6" id="KW-0963">Cytoplasm</keyword>
<keyword evidence="21" id="KW-1185">Reference proteome</keyword>
<keyword evidence="9" id="KW-0498">Mitosis</keyword>
<evidence type="ECO:0000256" key="2">
    <source>
        <dbReference type="ARBA" id="ARBA00004186"/>
    </source>
</evidence>
<evidence type="ECO:0000256" key="15">
    <source>
        <dbReference type="ARBA" id="ARBA00023306"/>
    </source>
</evidence>
<sequence>MADDTMHDDSDLWTSPVRNAPSEPQPRTPRTPKTPRTPGGQDGSGPVDREAILRRELEGVRNINEVVEGIIGTLQRTGGNMEAVSKTVANASTLLNTWTRILSQTEHNQRLLLNPNFKGASEDLAEIEGEELRRQQALKRRAVEEEQRREDARRRREEDEQKRSLTTAAPARGSRGSVGVRGARGRTRPASRVASGSSSSRLTETTTNTGASSSRGGSGIGRGYGTTRGRYRAAK</sequence>
<reference evidence="20 21" key="1">
    <citation type="submission" date="2024-01" db="EMBL/GenBank/DDBJ databases">
        <title>Complete genome of Cladobotryum mycophilum ATHUM6906.</title>
        <authorList>
            <person name="Christinaki A.C."/>
            <person name="Myridakis A.I."/>
            <person name="Kouvelis V.N."/>
        </authorList>
    </citation>
    <scope>NUCLEOTIDE SEQUENCE [LARGE SCALE GENOMIC DNA]</scope>
    <source>
        <strain evidence="20 21">ATHUM6906</strain>
    </source>
</reference>
<keyword evidence="11" id="KW-0995">Kinetochore</keyword>
<evidence type="ECO:0000256" key="13">
    <source>
        <dbReference type="ARBA" id="ARBA00023212"/>
    </source>
</evidence>
<comment type="caution">
    <text evidence="20">The sequence shown here is derived from an EMBL/GenBank/DDBJ whole genome shotgun (WGS) entry which is preliminary data.</text>
</comment>
<evidence type="ECO:0000256" key="12">
    <source>
        <dbReference type="ARBA" id="ARBA00023054"/>
    </source>
</evidence>
<feature type="compositionally biased region" description="Basic and acidic residues" evidence="19">
    <location>
        <begin position="141"/>
        <end position="163"/>
    </location>
</feature>
<evidence type="ECO:0000313" key="21">
    <source>
        <dbReference type="Proteomes" id="UP001338125"/>
    </source>
</evidence>
<organism evidence="20 21">
    <name type="scientific">Cladobotryum mycophilum</name>
    <dbReference type="NCBI Taxonomy" id="491253"/>
    <lineage>
        <taxon>Eukaryota</taxon>
        <taxon>Fungi</taxon>
        <taxon>Dikarya</taxon>
        <taxon>Ascomycota</taxon>
        <taxon>Pezizomycotina</taxon>
        <taxon>Sordariomycetes</taxon>
        <taxon>Hypocreomycetidae</taxon>
        <taxon>Hypocreales</taxon>
        <taxon>Hypocreaceae</taxon>
        <taxon>Cladobotryum</taxon>
    </lineage>
</organism>
<evidence type="ECO:0000256" key="3">
    <source>
        <dbReference type="ARBA" id="ARBA00004629"/>
    </source>
</evidence>
<evidence type="ECO:0000313" key="20">
    <source>
        <dbReference type="EMBL" id="KAK5987834.1"/>
    </source>
</evidence>
<evidence type="ECO:0000256" key="9">
    <source>
        <dbReference type="ARBA" id="ARBA00022776"/>
    </source>
</evidence>
<evidence type="ECO:0000256" key="16">
    <source>
        <dbReference type="ARBA" id="ARBA00023328"/>
    </source>
</evidence>
<dbReference type="PANTHER" id="PTHR28216">
    <property type="entry name" value="DASH COMPLEX SUBUNIT DUO1"/>
    <property type="match status" value="1"/>
</dbReference>
<keyword evidence="13" id="KW-0206">Cytoskeleton</keyword>
<gene>
    <name evidence="20" type="ORF">PT974_11968</name>
</gene>
<proteinExistence type="inferred from homology"/>
<accession>A0ABR0S6Q0</accession>
<evidence type="ECO:0000256" key="5">
    <source>
        <dbReference type="ARBA" id="ARBA00022454"/>
    </source>
</evidence>
<evidence type="ECO:0000256" key="17">
    <source>
        <dbReference type="ARBA" id="ARBA00044152"/>
    </source>
</evidence>
<keyword evidence="12" id="KW-0175">Coiled coil</keyword>
<evidence type="ECO:0000256" key="1">
    <source>
        <dbReference type="ARBA" id="ARBA00004123"/>
    </source>
</evidence>
<keyword evidence="10" id="KW-0159">Chromosome partition</keyword>
<evidence type="ECO:0000256" key="11">
    <source>
        <dbReference type="ARBA" id="ARBA00022838"/>
    </source>
</evidence>
<feature type="compositionally biased region" description="Low complexity" evidence="19">
    <location>
        <begin position="171"/>
        <end position="181"/>
    </location>
</feature>
<evidence type="ECO:0000256" key="18">
    <source>
        <dbReference type="ARBA" id="ARBA00044358"/>
    </source>
</evidence>
<dbReference type="EMBL" id="JAVFKD010000016">
    <property type="protein sequence ID" value="KAK5987834.1"/>
    <property type="molecule type" value="Genomic_DNA"/>
</dbReference>
<evidence type="ECO:0000256" key="8">
    <source>
        <dbReference type="ARBA" id="ARBA00022701"/>
    </source>
</evidence>
<evidence type="ECO:0000256" key="14">
    <source>
        <dbReference type="ARBA" id="ARBA00023242"/>
    </source>
</evidence>
<dbReference type="Proteomes" id="UP001338125">
    <property type="component" value="Unassembled WGS sequence"/>
</dbReference>
<keyword evidence="14" id="KW-0539">Nucleus</keyword>
<dbReference type="InterPro" id="IPR013960">
    <property type="entry name" value="DASH_Duo1"/>
</dbReference>
<evidence type="ECO:0000256" key="4">
    <source>
        <dbReference type="ARBA" id="ARBA00005366"/>
    </source>
</evidence>
<keyword evidence="8" id="KW-0493">Microtubule</keyword>
<dbReference type="PANTHER" id="PTHR28216:SF1">
    <property type="entry name" value="DASH COMPLEX SUBUNIT DUO1"/>
    <property type="match status" value="1"/>
</dbReference>
<keyword evidence="5" id="KW-0158">Chromosome</keyword>
<evidence type="ECO:0000256" key="6">
    <source>
        <dbReference type="ARBA" id="ARBA00022490"/>
    </source>
</evidence>
<evidence type="ECO:0000256" key="7">
    <source>
        <dbReference type="ARBA" id="ARBA00022618"/>
    </source>
</evidence>
<keyword evidence="16" id="KW-0137">Centromere</keyword>
<feature type="compositionally biased region" description="Low complexity" evidence="19">
    <location>
        <begin position="190"/>
        <end position="215"/>
    </location>
</feature>
<evidence type="ECO:0000256" key="10">
    <source>
        <dbReference type="ARBA" id="ARBA00022829"/>
    </source>
</evidence>
<keyword evidence="15" id="KW-0131">Cell cycle</keyword>
<comment type="similarity">
    <text evidence="4">Belongs to the DASH complex DUO1 family.</text>
</comment>
<comment type="subcellular location">
    <subcellularLocation>
        <location evidence="3">Chromosome</location>
        <location evidence="3">Centromere</location>
        <location evidence="3">Kinetochore</location>
    </subcellularLocation>
    <subcellularLocation>
        <location evidence="2">Cytoplasm</location>
        <location evidence="2">Cytoskeleton</location>
        <location evidence="2">Spindle</location>
    </subcellularLocation>
    <subcellularLocation>
        <location evidence="1">Nucleus</location>
    </subcellularLocation>
</comment>
<keyword evidence="7" id="KW-0132">Cell division</keyword>
<feature type="compositionally biased region" description="Basic and acidic residues" evidence="19">
    <location>
        <begin position="1"/>
        <end position="10"/>
    </location>
</feature>